<accession>A0A310SKE8</accession>
<name>A0A310SKE8_9HYME</name>
<dbReference type="AlphaFoldDB" id="A0A310SKE8"/>
<dbReference type="Proteomes" id="UP000250275">
    <property type="component" value="Unassembled WGS sequence"/>
</dbReference>
<dbReference type="EMBL" id="KQ765379">
    <property type="protein sequence ID" value="OAD53947.1"/>
    <property type="molecule type" value="Genomic_DNA"/>
</dbReference>
<evidence type="ECO:0000313" key="2">
    <source>
        <dbReference type="Proteomes" id="UP000250275"/>
    </source>
</evidence>
<gene>
    <name evidence="1" type="ORF">WN48_08552</name>
</gene>
<organism evidence="1 2">
    <name type="scientific">Eufriesea mexicana</name>
    <dbReference type="NCBI Taxonomy" id="516756"/>
    <lineage>
        <taxon>Eukaryota</taxon>
        <taxon>Metazoa</taxon>
        <taxon>Ecdysozoa</taxon>
        <taxon>Arthropoda</taxon>
        <taxon>Hexapoda</taxon>
        <taxon>Insecta</taxon>
        <taxon>Pterygota</taxon>
        <taxon>Neoptera</taxon>
        <taxon>Endopterygota</taxon>
        <taxon>Hymenoptera</taxon>
        <taxon>Apocrita</taxon>
        <taxon>Aculeata</taxon>
        <taxon>Apoidea</taxon>
        <taxon>Anthophila</taxon>
        <taxon>Apidae</taxon>
        <taxon>Eufriesea</taxon>
    </lineage>
</organism>
<proteinExistence type="predicted"/>
<sequence length="274" mass="30616">MEAFPWPLRTKEFSFRSEHALSSAHRRAHFFVSSLIVCLLVDAYAQKTGLHLELSGDGVGRVQRWVEKNRLGHKVTSALQPPHSQPFGGNSFLVLQKEHPNLDEQVTRIGGDWNGLRIRFEHSRVGNQRLTRQNKVQKAKTRVYLTVGSQPQAVMLPLLQAAVTAYVTPAELIAYVKAASLLPEIDHCVLFFAVFGRNGSTYPTCLDVSGVPVECGTRHRNFNSRTRRRYPAPDDVAEDIPETRSGRARNWYLEYSKTTEGFAVGVTVAVNGCG</sequence>
<evidence type="ECO:0000313" key="1">
    <source>
        <dbReference type="EMBL" id="OAD53947.1"/>
    </source>
</evidence>
<keyword evidence="2" id="KW-1185">Reference proteome</keyword>
<protein>
    <submittedName>
        <fullName evidence="1">Uncharacterized protein</fullName>
    </submittedName>
</protein>
<reference evidence="1 2" key="1">
    <citation type="submission" date="2015-07" db="EMBL/GenBank/DDBJ databases">
        <title>The genome of Eufriesea mexicana.</title>
        <authorList>
            <person name="Pan H."/>
            <person name="Kapheim K."/>
        </authorList>
    </citation>
    <scope>NUCLEOTIDE SEQUENCE [LARGE SCALE GENOMIC DNA]</scope>
    <source>
        <strain evidence="1">0111107269</strain>
        <tissue evidence="1">Whole body</tissue>
    </source>
</reference>